<dbReference type="FunFam" id="1.25.40.10:FF:000242">
    <property type="entry name" value="Pentatricopeptide repeat-containing protein"/>
    <property type="match status" value="1"/>
</dbReference>
<dbReference type="AlphaFoldDB" id="A0A8T2REC1"/>
<dbReference type="PANTHER" id="PTHR47926">
    <property type="entry name" value="PENTATRICOPEPTIDE REPEAT-CONTAINING PROTEIN"/>
    <property type="match status" value="1"/>
</dbReference>
<keyword evidence="4" id="KW-1185">Reference proteome</keyword>
<dbReference type="OrthoDB" id="185373at2759"/>
<organism evidence="3 4">
    <name type="scientific">Ceratopteris richardii</name>
    <name type="common">Triangle waterfern</name>
    <dbReference type="NCBI Taxonomy" id="49495"/>
    <lineage>
        <taxon>Eukaryota</taxon>
        <taxon>Viridiplantae</taxon>
        <taxon>Streptophyta</taxon>
        <taxon>Embryophyta</taxon>
        <taxon>Tracheophyta</taxon>
        <taxon>Polypodiopsida</taxon>
        <taxon>Polypodiidae</taxon>
        <taxon>Polypodiales</taxon>
        <taxon>Pteridineae</taxon>
        <taxon>Pteridaceae</taxon>
        <taxon>Parkerioideae</taxon>
        <taxon>Ceratopteris</taxon>
    </lineage>
</organism>
<dbReference type="InterPro" id="IPR002885">
    <property type="entry name" value="PPR_rpt"/>
</dbReference>
<dbReference type="Proteomes" id="UP000825935">
    <property type="component" value="Chromosome 27"/>
</dbReference>
<evidence type="ECO:0000313" key="3">
    <source>
        <dbReference type="EMBL" id="KAH7294822.1"/>
    </source>
</evidence>
<comment type="caution">
    <text evidence="3">The sequence shown here is derived from an EMBL/GenBank/DDBJ whole genome shotgun (WGS) entry which is preliminary data.</text>
</comment>
<sequence>MEQRKGIYYSFLQNCMEKKDLVVGRRLHGLLIEEGLFTDPALCSHLIRVYGACGRVSEARRVFLQASVSNVFTWSAIISAHAKLGHGDSALTLFREMYKDSGVVADKHVFLAALKACSDSVCLDYVKVIHFLALHSEIEIDLSVFNSLIDTYSKCRSLLDARSIFDRLYYRNIITWGAIMTGYAQFGEENLALFHHSQMQIEGIETNRVTFISVLKACSNLELLRQVKFIHVFILGKNYQTDRVICNTLIDSYAKCGDLEKAYDVFTKTSNRDVVSWNALIMAHISNGSAEKAFRAFDQMQREGIQPDKYTLVSMLKACSSICALEEGKLMFGQFVECGYKLDCFISNSLIDLFGKCGDLQEAHRIFDKLPDRSVITWSAIIAGHSLHGQEDKAFDAFLQMQKERKRPDNYVYGSILRACSNLKALNKGKLIHEHIIENELELDVVIGSALVDMYVKCDSLEDARMLFDSLAHRDVITWSTIISGYALLGAAKEALILFQQMLQQQVKPNSVTFMSSLQACSSLGAVHEGCLIYGLFIESSFQLDKLAGNALVDMYSKCGCVEDAASVFSKMPDRDIVTCNALIAGYALRSDYGSAFNYFEHMQQEGIHPDDITFLSLLSTCNHLGLVDEGQQLFLSMQRVYNVTPTVEHFNCIVDLMGRTGHLKEAGDLLKLVPFEARSPGIMSLLSNFSCHGDLNVN</sequence>
<feature type="repeat" description="PPR" evidence="2">
    <location>
        <begin position="141"/>
        <end position="175"/>
    </location>
</feature>
<dbReference type="NCBIfam" id="TIGR00756">
    <property type="entry name" value="PPR"/>
    <property type="match status" value="6"/>
</dbReference>
<gene>
    <name evidence="3" type="ORF">KP509_27G020400</name>
</gene>
<feature type="repeat" description="PPR" evidence="2">
    <location>
        <begin position="475"/>
        <end position="509"/>
    </location>
</feature>
<dbReference type="PANTHER" id="PTHR47926:SF455">
    <property type="entry name" value="PENTACOTRIPEPTIDE-REPEAT REGION OF PRORP DOMAIN-CONTAINING PROTEIN"/>
    <property type="match status" value="1"/>
</dbReference>
<dbReference type="Pfam" id="PF01535">
    <property type="entry name" value="PPR"/>
    <property type="match status" value="5"/>
</dbReference>
<dbReference type="EMBL" id="CM035432">
    <property type="protein sequence ID" value="KAH7294819.1"/>
    <property type="molecule type" value="Genomic_DNA"/>
</dbReference>
<feature type="repeat" description="PPR" evidence="2">
    <location>
        <begin position="374"/>
        <end position="408"/>
    </location>
</feature>
<evidence type="ECO:0000256" key="2">
    <source>
        <dbReference type="PROSITE-ProRule" id="PRU00708"/>
    </source>
</evidence>
<reference evidence="3 4" key="1">
    <citation type="submission" date="2021-08" db="EMBL/GenBank/DDBJ databases">
        <title>WGS assembly of Ceratopteris richardii.</title>
        <authorList>
            <person name="Marchant D.B."/>
            <person name="Chen G."/>
            <person name="Jenkins J."/>
            <person name="Shu S."/>
            <person name="Leebens-Mack J."/>
            <person name="Grimwood J."/>
            <person name="Schmutz J."/>
            <person name="Soltis P."/>
            <person name="Soltis D."/>
            <person name="Chen Z.-H."/>
        </authorList>
    </citation>
    <scope>NUCLEOTIDE SEQUENCE [LARGE SCALE GENOMIC DNA]</scope>
    <source>
        <strain evidence="3">Whitten #5841</strain>
        <tissue evidence="3">Leaf</tissue>
    </source>
</reference>
<dbReference type="EMBL" id="CM035432">
    <property type="protein sequence ID" value="KAH7294822.1"/>
    <property type="molecule type" value="Genomic_DNA"/>
</dbReference>
<feature type="repeat" description="PPR" evidence="2">
    <location>
        <begin position="70"/>
        <end position="104"/>
    </location>
</feature>
<name>A0A8T2REC1_CERRI</name>
<dbReference type="FunFam" id="1.25.40.10:FF:000031">
    <property type="entry name" value="Pentatricopeptide repeat-containing protein mitochondrial"/>
    <property type="match status" value="2"/>
</dbReference>
<feature type="repeat" description="PPR" evidence="2">
    <location>
        <begin position="273"/>
        <end position="307"/>
    </location>
</feature>
<dbReference type="GO" id="GO:0009451">
    <property type="term" value="P:RNA modification"/>
    <property type="evidence" value="ECO:0007669"/>
    <property type="project" value="InterPro"/>
</dbReference>
<evidence type="ECO:0000313" key="4">
    <source>
        <dbReference type="Proteomes" id="UP000825935"/>
    </source>
</evidence>
<accession>A0A8T2REC1</accession>
<evidence type="ECO:0008006" key="5">
    <source>
        <dbReference type="Google" id="ProtNLM"/>
    </source>
</evidence>
<protein>
    <recommendedName>
        <fullName evidence="5">Pentatricopeptide repeat-containing protein</fullName>
    </recommendedName>
</protein>
<proteinExistence type="predicted"/>
<dbReference type="GO" id="GO:0003723">
    <property type="term" value="F:RNA binding"/>
    <property type="evidence" value="ECO:0007669"/>
    <property type="project" value="InterPro"/>
</dbReference>
<dbReference type="InterPro" id="IPR046960">
    <property type="entry name" value="PPR_At4g14850-like_plant"/>
</dbReference>
<dbReference type="InterPro" id="IPR011990">
    <property type="entry name" value="TPR-like_helical_dom_sf"/>
</dbReference>
<dbReference type="FunFam" id="1.25.40.10:FF:000351">
    <property type="entry name" value="Pentatricopeptide repeat-containing protein"/>
    <property type="match status" value="1"/>
</dbReference>
<feature type="repeat" description="PPR" evidence="2">
    <location>
        <begin position="343"/>
        <end position="373"/>
    </location>
</feature>
<dbReference type="EMBL" id="CM035432">
    <property type="protein sequence ID" value="KAH7294820.1"/>
    <property type="molecule type" value="Genomic_DNA"/>
</dbReference>
<dbReference type="EMBL" id="CM035432">
    <property type="protein sequence ID" value="KAH7294821.1"/>
    <property type="molecule type" value="Genomic_DNA"/>
</dbReference>
<evidence type="ECO:0000256" key="1">
    <source>
        <dbReference type="ARBA" id="ARBA00022737"/>
    </source>
</evidence>
<dbReference type="PROSITE" id="PS51375">
    <property type="entry name" value="PPR"/>
    <property type="match status" value="8"/>
</dbReference>
<keyword evidence="1" id="KW-0677">Repeat</keyword>
<dbReference type="Pfam" id="PF13812">
    <property type="entry name" value="PPR_3"/>
    <property type="match status" value="1"/>
</dbReference>
<feature type="repeat" description="PPR" evidence="2">
    <location>
        <begin position="242"/>
        <end position="272"/>
    </location>
</feature>
<dbReference type="Pfam" id="PF13041">
    <property type="entry name" value="PPR_2"/>
    <property type="match status" value="4"/>
</dbReference>
<feature type="repeat" description="PPR" evidence="2">
    <location>
        <begin position="576"/>
        <end position="610"/>
    </location>
</feature>
<dbReference type="Gene3D" id="1.25.40.10">
    <property type="entry name" value="Tetratricopeptide repeat domain"/>
    <property type="match status" value="6"/>
</dbReference>